<accession>A0A505DMX6</accession>
<keyword evidence="5" id="KW-0408">Iron</keyword>
<dbReference type="RefSeq" id="WP_119100266.1">
    <property type="nucleotide sequence ID" value="NZ_QXMJ01000097.1"/>
</dbReference>
<dbReference type="GO" id="GO:0016705">
    <property type="term" value="F:oxidoreductase activity, acting on paired donors, with incorporation or reduction of molecular oxygen"/>
    <property type="evidence" value="ECO:0007669"/>
    <property type="project" value="InterPro"/>
</dbReference>
<dbReference type="AlphaFoldDB" id="A0A505DMX6"/>
<evidence type="ECO:0000256" key="6">
    <source>
        <dbReference type="ARBA" id="ARBA00023033"/>
    </source>
</evidence>
<evidence type="ECO:0000256" key="2">
    <source>
        <dbReference type="ARBA" id="ARBA00022617"/>
    </source>
</evidence>
<evidence type="ECO:0000313" key="7">
    <source>
        <dbReference type="EMBL" id="TPQ22149.1"/>
    </source>
</evidence>
<dbReference type="Pfam" id="PF00067">
    <property type="entry name" value="p450"/>
    <property type="match status" value="1"/>
</dbReference>
<dbReference type="PANTHER" id="PTHR46696">
    <property type="entry name" value="P450, PUTATIVE (EUROFUNG)-RELATED"/>
    <property type="match status" value="1"/>
</dbReference>
<dbReference type="GO" id="GO:0005506">
    <property type="term" value="F:iron ion binding"/>
    <property type="evidence" value="ECO:0007669"/>
    <property type="project" value="InterPro"/>
</dbReference>
<gene>
    <name evidence="7" type="ORF">FGD71_011280</name>
</gene>
<evidence type="ECO:0000313" key="8">
    <source>
        <dbReference type="Proteomes" id="UP000317378"/>
    </source>
</evidence>
<keyword evidence="3" id="KW-0479">Metal-binding</keyword>
<dbReference type="GO" id="GO:0004497">
    <property type="term" value="F:monooxygenase activity"/>
    <property type="evidence" value="ECO:0007669"/>
    <property type="project" value="UniProtKB-KW"/>
</dbReference>
<keyword evidence="4" id="KW-0560">Oxidoreductase</keyword>
<dbReference type="PRINTS" id="PR00359">
    <property type="entry name" value="BP450"/>
</dbReference>
<protein>
    <submittedName>
        <fullName evidence="7">Cytochrome P450</fullName>
    </submittedName>
</protein>
<proteinExistence type="inferred from homology"/>
<dbReference type="InterPro" id="IPR001128">
    <property type="entry name" value="Cyt_P450"/>
</dbReference>
<evidence type="ECO:0000256" key="1">
    <source>
        <dbReference type="ARBA" id="ARBA00010617"/>
    </source>
</evidence>
<evidence type="ECO:0000256" key="5">
    <source>
        <dbReference type="ARBA" id="ARBA00023004"/>
    </source>
</evidence>
<dbReference type="InterPro" id="IPR036396">
    <property type="entry name" value="Cyt_P450_sf"/>
</dbReference>
<dbReference type="EMBL" id="VCHX02000097">
    <property type="protein sequence ID" value="TPQ22149.1"/>
    <property type="molecule type" value="Genomic_DNA"/>
</dbReference>
<keyword evidence="2" id="KW-0349">Heme</keyword>
<sequence>MTEFADRWGLAADKYWLRGQLPDEKVKFDEELGVWQVAGYPEVLAVLNDSESFSADSTRLFDVDEEQAKLIKGDMAQMNGPEHIHMRRQVGRAFSPKAMDDLEVRITKLGGELLDKLAGRDRFDLLGDFIDDLSGILFSELLGTPAEHRDMFKAVDQTMDSDVQMSTVGEGGEEYFDSLLGPLLPLRDFLGDIINERRREPKQDLLSLMLEFKYLDGRPMAHDEIINFAVAVLGAGHLTSPILIGNTMLCLETFPEQAAKVRADRSLVPGMFEEVMRYFTPATTSYRATEAEVEVGGVTIPKDQMVSLQLGAANRDPRQFPDADTFDVTRAPNQHVGYGRGAHYCIGAAMARVETRIIFNLVLDRYAHLRVDPDVAPVFFGSPEFTGVRSLAVRTD</sequence>
<name>A0A505DMX6_9ACTN</name>
<comment type="caution">
    <text evidence="7">The sequence shown here is derived from an EMBL/GenBank/DDBJ whole genome shotgun (WGS) entry which is preliminary data.</text>
</comment>
<dbReference type="GO" id="GO:0020037">
    <property type="term" value="F:heme binding"/>
    <property type="evidence" value="ECO:0007669"/>
    <property type="project" value="InterPro"/>
</dbReference>
<keyword evidence="6" id="KW-0503">Monooxygenase</keyword>
<reference evidence="7 8" key="1">
    <citation type="submission" date="2019-06" db="EMBL/GenBank/DDBJ databases">
        <title>Streptomyces sporangiiformans sp. nov., a novel actinomycete isolated from soil in Mount Song.</title>
        <authorList>
            <person name="Han L."/>
        </authorList>
    </citation>
    <scope>NUCLEOTIDE SEQUENCE [LARGE SCALE GENOMIC DNA]</scope>
    <source>
        <strain evidence="7 8">NEAU-SSA 1</strain>
    </source>
</reference>
<dbReference type="FunFam" id="1.10.630.10:FF:000018">
    <property type="entry name" value="Cytochrome P450 monooxygenase"/>
    <property type="match status" value="1"/>
</dbReference>
<keyword evidence="8" id="KW-1185">Reference proteome</keyword>
<dbReference type="PANTHER" id="PTHR46696:SF6">
    <property type="entry name" value="P450, PUTATIVE (EUROFUNG)-RELATED"/>
    <property type="match status" value="1"/>
</dbReference>
<comment type="similarity">
    <text evidence="1">Belongs to the cytochrome P450 family.</text>
</comment>
<dbReference type="SUPFAM" id="SSF48264">
    <property type="entry name" value="Cytochrome P450"/>
    <property type="match status" value="1"/>
</dbReference>
<evidence type="ECO:0000256" key="4">
    <source>
        <dbReference type="ARBA" id="ARBA00023002"/>
    </source>
</evidence>
<dbReference type="Gene3D" id="1.10.630.10">
    <property type="entry name" value="Cytochrome P450"/>
    <property type="match status" value="1"/>
</dbReference>
<evidence type="ECO:0000256" key="3">
    <source>
        <dbReference type="ARBA" id="ARBA00022723"/>
    </source>
</evidence>
<dbReference type="InterPro" id="IPR002397">
    <property type="entry name" value="Cyt_P450_B"/>
</dbReference>
<dbReference type="Proteomes" id="UP000317378">
    <property type="component" value="Unassembled WGS sequence"/>
</dbReference>
<organism evidence="7 8">
    <name type="scientific">Streptomyces sporangiiformans</name>
    <dbReference type="NCBI Taxonomy" id="2315329"/>
    <lineage>
        <taxon>Bacteria</taxon>
        <taxon>Bacillati</taxon>
        <taxon>Actinomycetota</taxon>
        <taxon>Actinomycetes</taxon>
        <taxon>Kitasatosporales</taxon>
        <taxon>Streptomycetaceae</taxon>
        <taxon>Streptomyces</taxon>
    </lineage>
</organism>
<dbReference type="OrthoDB" id="54272at2"/>